<evidence type="ECO:0000313" key="6">
    <source>
        <dbReference type="EMBL" id="KIK42769.1"/>
    </source>
</evidence>
<dbReference type="GO" id="GO:0008270">
    <property type="term" value="F:zinc ion binding"/>
    <property type="evidence" value="ECO:0007669"/>
    <property type="project" value="UniProtKB-KW"/>
</dbReference>
<feature type="non-terminal residue" evidence="6">
    <location>
        <position position="1"/>
    </location>
</feature>
<proteinExistence type="predicted"/>
<sequence length="142" mass="16086">KHVKRCWGETAYEAAQEAKTAESACESIVGSMLTTGSITSSFERKGKGKITYSHRQHTKSETKAEIVRWVSESLRPFEVVNDRGFRSLMKTGRPEYYIPSPSTVSHDVKLVFANVRKRIARMLQDYDGDLNFATDAWTSPNH</sequence>
<keyword evidence="4" id="KW-0862">Zinc</keyword>
<gene>
    <name evidence="6" type="ORF">CY34DRAFT_65992</name>
</gene>
<dbReference type="Proteomes" id="UP000054485">
    <property type="component" value="Unassembled WGS sequence"/>
</dbReference>
<evidence type="ECO:0000256" key="4">
    <source>
        <dbReference type="ARBA" id="ARBA00022833"/>
    </source>
</evidence>
<name>A0A0D0AY91_9AGAM</name>
<dbReference type="STRING" id="930992.A0A0D0AY91"/>
<dbReference type="SUPFAM" id="SSF140996">
    <property type="entry name" value="Hermes dimerisation domain"/>
    <property type="match status" value="1"/>
</dbReference>
<keyword evidence="2" id="KW-0479">Metal-binding</keyword>
<reference evidence="6 7" key="1">
    <citation type="submission" date="2014-04" db="EMBL/GenBank/DDBJ databases">
        <authorList>
            <consortium name="DOE Joint Genome Institute"/>
            <person name="Kuo A."/>
            <person name="Ruytinx J."/>
            <person name="Rineau F."/>
            <person name="Colpaert J."/>
            <person name="Kohler A."/>
            <person name="Nagy L.G."/>
            <person name="Floudas D."/>
            <person name="Copeland A."/>
            <person name="Barry K.W."/>
            <person name="Cichocki N."/>
            <person name="Veneault-Fourrey C."/>
            <person name="LaButti K."/>
            <person name="Lindquist E.A."/>
            <person name="Lipzen A."/>
            <person name="Lundell T."/>
            <person name="Morin E."/>
            <person name="Murat C."/>
            <person name="Sun H."/>
            <person name="Tunlid A."/>
            <person name="Henrissat B."/>
            <person name="Grigoriev I.V."/>
            <person name="Hibbett D.S."/>
            <person name="Martin F."/>
            <person name="Nordberg H.P."/>
            <person name="Cantor M.N."/>
            <person name="Hua S.X."/>
        </authorList>
    </citation>
    <scope>NUCLEOTIDE SEQUENCE [LARGE SCALE GENOMIC DNA]</scope>
    <source>
        <strain evidence="6 7">UH-Slu-Lm8-n1</strain>
    </source>
</reference>
<comment type="subcellular location">
    <subcellularLocation>
        <location evidence="1">Nucleus</location>
    </subcellularLocation>
</comment>
<dbReference type="InParanoid" id="A0A0D0AY91"/>
<keyword evidence="3" id="KW-0863">Zinc-finger</keyword>
<dbReference type="GO" id="GO:0005634">
    <property type="term" value="C:nucleus"/>
    <property type="evidence" value="ECO:0007669"/>
    <property type="project" value="UniProtKB-SubCell"/>
</dbReference>
<dbReference type="Gene3D" id="1.10.10.1070">
    <property type="entry name" value="Zinc finger, BED domain-containing"/>
    <property type="match status" value="1"/>
</dbReference>
<dbReference type="AlphaFoldDB" id="A0A0D0AY91"/>
<dbReference type="InterPro" id="IPR052035">
    <property type="entry name" value="ZnF_BED_domain_contain"/>
</dbReference>
<dbReference type="PANTHER" id="PTHR46481:SF10">
    <property type="entry name" value="ZINC FINGER BED DOMAIN-CONTAINING PROTEIN 39"/>
    <property type="match status" value="1"/>
</dbReference>
<evidence type="ECO:0000313" key="7">
    <source>
        <dbReference type="Proteomes" id="UP000054485"/>
    </source>
</evidence>
<keyword evidence="5" id="KW-0539">Nucleus</keyword>
<feature type="non-terminal residue" evidence="6">
    <location>
        <position position="142"/>
    </location>
</feature>
<evidence type="ECO:0000256" key="5">
    <source>
        <dbReference type="ARBA" id="ARBA00023242"/>
    </source>
</evidence>
<protein>
    <submittedName>
        <fullName evidence="6">Uncharacterized protein</fullName>
    </submittedName>
</protein>
<evidence type="ECO:0000256" key="1">
    <source>
        <dbReference type="ARBA" id="ARBA00004123"/>
    </source>
</evidence>
<dbReference type="PANTHER" id="PTHR46481">
    <property type="entry name" value="ZINC FINGER BED DOMAIN-CONTAINING PROTEIN 4"/>
    <property type="match status" value="1"/>
</dbReference>
<dbReference type="HOGENOM" id="CLU_087375_1_1_1"/>
<evidence type="ECO:0000256" key="3">
    <source>
        <dbReference type="ARBA" id="ARBA00022771"/>
    </source>
</evidence>
<dbReference type="OrthoDB" id="2750554at2759"/>
<evidence type="ECO:0000256" key="2">
    <source>
        <dbReference type="ARBA" id="ARBA00022723"/>
    </source>
</evidence>
<dbReference type="EMBL" id="KN835229">
    <property type="protein sequence ID" value="KIK42769.1"/>
    <property type="molecule type" value="Genomic_DNA"/>
</dbReference>
<accession>A0A0D0AY91</accession>
<reference evidence="7" key="2">
    <citation type="submission" date="2015-01" db="EMBL/GenBank/DDBJ databases">
        <title>Evolutionary Origins and Diversification of the Mycorrhizal Mutualists.</title>
        <authorList>
            <consortium name="DOE Joint Genome Institute"/>
            <consortium name="Mycorrhizal Genomics Consortium"/>
            <person name="Kohler A."/>
            <person name="Kuo A."/>
            <person name="Nagy L.G."/>
            <person name="Floudas D."/>
            <person name="Copeland A."/>
            <person name="Barry K.W."/>
            <person name="Cichocki N."/>
            <person name="Veneault-Fourrey C."/>
            <person name="LaButti K."/>
            <person name="Lindquist E.A."/>
            <person name="Lipzen A."/>
            <person name="Lundell T."/>
            <person name="Morin E."/>
            <person name="Murat C."/>
            <person name="Riley R."/>
            <person name="Ohm R."/>
            <person name="Sun H."/>
            <person name="Tunlid A."/>
            <person name="Henrissat B."/>
            <person name="Grigoriev I.V."/>
            <person name="Hibbett D.S."/>
            <person name="Martin F."/>
        </authorList>
    </citation>
    <scope>NUCLEOTIDE SEQUENCE [LARGE SCALE GENOMIC DNA]</scope>
    <source>
        <strain evidence="7">UH-Slu-Lm8-n1</strain>
    </source>
</reference>
<organism evidence="6 7">
    <name type="scientific">Suillus luteus UH-Slu-Lm8-n1</name>
    <dbReference type="NCBI Taxonomy" id="930992"/>
    <lineage>
        <taxon>Eukaryota</taxon>
        <taxon>Fungi</taxon>
        <taxon>Dikarya</taxon>
        <taxon>Basidiomycota</taxon>
        <taxon>Agaricomycotina</taxon>
        <taxon>Agaricomycetes</taxon>
        <taxon>Agaricomycetidae</taxon>
        <taxon>Boletales</taxon>
        <taxon>Suillineae</taxon>
        <taxon>Suillaceae</taxon>
        <taxon>Suillus</taxon>
    </lineage>
</organism>
<keyword evidence="7" id="KW-1185">Reference proteome</keyword>